<gene>
    <name evidence="7" type="ORF">NP075_15290</name>
</gene>
<keyword evidence="3" id="KW-0560">Oxidoreductase</keyword>
<keyword evidence="1" id="KW-0004">4Fe-4S</keyword>
<dbReference type="PANTHER" id="PTHR43498">
    <property type="entry name" value="FERREDOXIN:COB-COM HETERODISULFIDE REDUCTASE SUBUNIT A"/>
    <property type="match status" value="1"/>
</dbReference>
<evidence type="ECO:0000256" key="6">
    <source>
        <dbReference type="SAM" id="MobiDB-lite"/>
    </source>
</evidence>
<feature type="compositionally biased region" description="Basic and acidic residues" evidence="6">
    <location>
        <begin position="193"/>
        <end position="202"/>
    </location>
</feature>
<dbReference type="Proteomes" id="UP001317322">
    <property type="component" value="Chromosome"/>
</dbReference>
<dbReference type="Pfam" id="PF12831">
    <property type="entry name" value="FAD_oxidored"/>
    <property type="match status" value="1"/>
</dbReference>
<dbReference type="InterPro" id="IPR039650">
    <property type="entry name" value="HdrA-like"/>
</dbReference>
<dbReference type="Gene3D" id="2.60.120.260">
    <property type="entry name" value="Galactose-binding domain-like"/>
    <property type="match status" value="1"/>
</dbReference>
<sequence length="785" mass="85311">MSKRIEQSFDVVVAGGGMAGVCAAIAAARGGARVCLVHERPVLGGVASSEMRVTVHGAGHNHAFARETGIVSELLAEERSRNHEDVNENGWTNSVFDQVLYDWCRREPNLTLHLNTTVLAVRMEGGGQADVEPHTDRGYYLREACAPSRRIEALVARTLSAEVELVLEAPLFVDCTGDAVVADRAGCEWRMGSESRDEHGEPHAPAVASTATMGSSIHIRARDVGRDAPYTAPEWAVRHEDASYFYEQGRVPSDPRGGFWWIEIGVPWHTIHDNETIRHELTRHALGVWDWMKNRDPLMKERTRTYALEFVGQVPGKRESRRVVGRHWLVEGDLQERRVFPDAVCHGGWGVDLHTPGGLLAATSEPAAAENYREDSGYAGETYLKPYGIPLRSLMARDVDNLFVAGRCISTTRAALGSVRVMGTTALMGQAVGTAAALLRRRGLTLPALAEDAAAGGSLVGELQQQLLRDGVHVPGLVNADPADLARTARVTASSTQPSVGLSPQDRAPFDGLVGVPPRERSGLDVALGQHLWCSGRLDRVDLCLDNDGDAPATVRLRLVRVDGIWDSRKGGEEVLAEGAVVALPGAGRWATWDVGLDAGAPGWLRIETAEPLADVSWRAARGVLPGHFGVRHLSATRWRDVHGSFAYRLHPAQQAFAPGEVLSGTTRPQASPSTWRSDPGLGLPQWLELTWPQPQRVACVELTFPGTLLREVHGTPPFYVEPQTPRDYVVEADGVEVVRVAGNTAWRRSHRLDVPADVRALRVVVLATNGDPAASLVEVRCYAV</sequence>
<dbReference type="Gene3D" id="3.50.50.60">
    <property type="entry name" value="FAD/NAD(P)-binding domain"/>
    <property type="match status" value="1"/>
</dbReference>
<dbReference type="InterPro" id="IPR036188">
    <property type="entry name" value="FAD/NAD-bd_sf"/>
</dbReference>
<dbReference type="RefSeq" id="WP_227566570.1">
    <property type="nucleotide sequence ID" value="NZ_CP101989.1"/>
</dbReference>
<keyword evidence="2" id="KW-0479">Metal-binding</keyword>
<organism evidence="7 8">
    <name type="scientific">Cellulomonas wangsupingiae</name>
    <dbReference type="NCBI Taxonomy" id="2968085"/>
    <lineage>
        <taxon>Bacteria</taxon>
        <taxon>Bacillati</taxon>
        <taxon>Actinomycetota</taxon>
        <taxon>Actinomycetes</taxon>
        <taxon>Micrococcales</taxon>
        <taxon>Cellulomonadaceae</taxon>
        <taxon>Cellulomonas</taxon>
    </lineage>
</organism>
<name>A0ABY5K4X7_9CELL</name>
<dbReference type="EMBL" id="CP101989">
    <property type="protein sequence ID" value="UUI64466.1"/>
    <property type="molecule type" value="Genomic_DNA"/>
</dbReference>
<evidence type="ECO:0000256" key="3">
    <source>
        <dbReference type="ARBA" id="ARBA00023002"/>
    </source>
</evidence>
<evidence type="ECO:0000256" key="5">
    <source>
        <dbReference type="ARBA" id="ARBA00023014"/>
    </source>
</evidence>
<dbReference type="SUPFAM" id="SSF51905">
    <property type="entry name" value="FAD/NAD(P)-binding domain"/>
    <property type="match status" value="1"/>
</dbReference>
<dbReference type="PANTHER" id="PTHR43498:SF1">
    <property type="entry name" value="COB--COM HETERODISULFIDE REDUCTASE IRON-SULFUR SUBUNIT A"/>
    <property type="match status" value="1"/>
</dbReference>
<keyword evidence="4" id="KW-0408">Iron</keyword>
<evidence type="ECO:0000256" key="2">
    <source>
        <dbReference type="ARBA" id="ARBA00022723"/>
    </source>
</evidence>
<feature type="region of interest" description="Disordered" evidence="6">
    <location>
        <begin position="193"/>
        <end position="212"/>
    </location>
</feature>
<evidence type="ECO:0000313" key="7">
    <source>
        <dbReference type="EMBL" id="UUI64466.1"/>
    </source>
</evidence>
<proteinExistence type="predicted"/>
<accession>A0ABY5K4X7</accession>
<protein>
    <submittedName>
        <fullName evidence="7">FAD-dependent oxidoreductase</fullName>
    </submittedName>
</protein>
<evidence type="ECO:0000313" key="8">
    <source>
        <dbReference type="Proteomes" id="UP001317322"/>
    </source>
</evidence>
<evidence type="ECO:0000256" key="4">
    <source>
        <dbReference type="ARBA" id="ARBA00023004"/>
    </source>
</evidence>
<evidence type="ECO:0000256" key="1">
    <source>
        <dbReference type="ARBA" id="ARBA00022485"/>
    </source>
</evidence>
<keyword evidence="8" id="KW-1185">Reference proteome</keyword>
<keyword evidence="5" id="KW-0411">Iron-sulfur</keyword>
<reference evidence="7 8" key="1">
    <citation type="submission" date="2022-07" db="EMBL/GenBank/DDBJ databases">
        <title>Novel species in genus cellulomonas.</title>
        <authorList>
            <person name="Ye L."/>
        </authorList>
    </citation>
    <scope>NUCLEOTIDE SEQUENCE [LARGE SCALE GENOMIC DNA]</scope>
    <source>
        <strain evidence="8">zg-Y908</strain>
    </source>
</reference>